<evidence type="ECO:0000256" key="4">
    <source>
        <dbReference type="ARBA" id="ARBA00022692"/>
    </source>
</evidence>
<dbReference type="Pfam" id="PF03176">
    <property type="entry name" value="MMPL"/>
    <property type="match status" value="2"/>
</dbReference>
<feature type="transmembrane region" description="Helical" evidence="8">
    <location>
        <begin position="392"/>
        <end position="414"/>
    </location>
</feature>
<gene>
    <name evidence="10" type="primary">mmpL5</name>
    <name evidence="10" type="ORF">MARA_61090</name>
</gene>
<evidence type="ECO:0000259" key="9">
    <source>
        <dbReference type="Pfam" id="PF03176"/>
    </source>
</evidence>
<feature type="domain" description="Membrane transport protein MMPL" evidence="9">
    <location>
        <begin position="616"/>
        <end position="952"/>
    </location>
</feature>
<feature type="transmembrane region" description="Helical" evidence="8">
    <location>
        <begin position="265"/>
        <end position="286"/>
    </location>
</feature>
<evidence type="ECO:0000256" key="6">
    <source>
        <dbReference type="ARBA" id="ARBA00023136"/>
    </source>
</evidence>
<dbReference type="FunFam" id="1.20.1640.10:FF:000020">
    <property type="entry name" value="Transmembrane transport protein MmpL10"/>
    <property type="match status" value="1"/>
</dbReference>
<feature type="transmembrane region" description="Helical" evidence="8">
    <location>
        <begin position="35"/>
        <end position="54"/>
    </location>
</feature>
<keyword evidence="6 8" id="KW-0472">Membrane</keyword>
<keyword evidence="4 8" id="KW-0812">Transmembrane</keyword>
<feature type="transmembrane region" description="Helical" evidence="8">
    <location>
        <begin position="216"/>
        <end position="245"/>
    </location>
</feature>
<feature type="transmembrane region" description="Helical" evidence="8">
    <location>
        <begin position="805"/>
        <end position="829"/>
    </location>
</feature>
<feature type="transmembrane region" description="Helical" evidence="8">
    <location>
        <begin position="913"/>
        <end position="941"/>
    </location>
</feature>
<evidence type="ECO:0000256" key="7">
    <source>
        <dbReference type="SAM" id="MobiDB-lite"/>
    </source>
</evidence>
<organism evidence="10 11">
    <name type="scientific">Mycolicibacterium arabiense</name>
    <dbReference type="NCBI Taxonomy" id="1286181"/>
    <lineage>
        <taxon>Bacteria</taxon>
        <taxon>Bacillati</taxon>
        <taxon>Actinomycetota</taxon>
        <taxon>Actinomycetes</taxon>
        <taxon>Mycobacteriales</taxon>
        <taxon>Mycobacteriaceae</taxon>
        <taxon>Mycolicibacterium</taxon>
    </lineage>
</organism>
<dbReference type="InterPro" id="IPR004707">
    <property type="entry name" value="MmpL_fam"/>
</dbReference>
<feature type="transmembrane region" description="Helical" evidence="8">
    <location>
        <begin position="779"/>
        <end position="798"/>
    </location>
</feature>
<evidence type="ECO:0000256" key="8">
    <source>
        <dbReference type="SAM" id="Phobius"/>
    </source>
</evidence>
<keyword evidence="5 8" id="KW-1133">Transmembrane helix</keyword>
<evidence type="ECO:0000256" key="3">
    <source>
        <dbReference type="ARBA" id="ARBA00022475"/>
    </source>
</evidence>
<evidence type="ECO:0000256" key="5">
    <source>
        <dbReference type="ARBA" id="ARBA00022989"/>
    </source>
</evidence>
<dbReference type="PANTHER" id="PTHR33406">
    <property type="entry name" value="MEMBRANE PROTEIN MJ1562-RELATED"/>
    <property type="match status" value="1"/>
</dbReference>
<dbReference type="EMBL" id="AP022593">
    <property type="protein sequence ID" value="BBY52641.1"/>
    <property type="molecule type" value="Genomic_DNA"/>
</dbReference>
<feature type="transmembrane region" description="Helical" evidence="8">
    <location>
        <begin position="880"/>
        <end position="901"/>
    </location>
</feature>
<accession>A0A7I7S8C7</accession>
<dbReference type="NCBIfam" id="TIGR00833">
    <property type="entry name" value="actII"/>
    <property type="match status" value="1"/>
</dbReference>
<dbReference type="PANTHER" id="PTHR33406:SF6">
    <property type="entry name" value="MEMBRANE PROTEIN YDGH-RELATED"/>
    <property type="match status" value="1"/>
</dbReference>
<dbReference type="AlphaFoldDB" id="A0A7I7S8C7"/>
<geneLocation type="plasmid" evidence="11">
    <name>pjcm18538 dna</name>
</geneLocation>
<evidence type="ECO:0000256" key="1">
    <source>
        <dbReference type="ARBA" id="ARBA00004651"/>
    </source>
</evidence>
<keyword evidence="3" id="KW-1003">Cell membrane</keyword>
<evidence type="ECO:0000313" key="11">
    <source>
        <dbReference type="Proteomes" id="UP000467428"/>
    </source>
</evidence>
<dbReference type="SUPFAM" id="SSF82866">
    <property type="entry name" value="Multidrug efflux transporter AcrB transmembrane domain"/>
    <property type="match status" value="2"/>
</dbReference>
<feature type="transmembrane region" description="Helical" evidence="8">
    <location>
        <begin position="343"/>
        <end position="371"/>
    </location>
</feature>
<dbReference type="GO" id="GO:0005886">
    <property type="term" value="C:plasma membrane"/>
    <property type="evidence" value="ECO:0007669"/>
    <property type="project" value="UniProtKB-SubCell"/>
</dbReference>
<dbReference type="RefSeq" id="WP_163924461.1">
    <property type="nucleotide sequence ID" value="NZ_AP022593.1"/>
</dbReference>
<comment type="similarity">
    <text evidence="2">Belongs to the resistance-nodulation-cell division (RND) (TC 2.A.6) family. MmpL subfamily.</text>
</comment>
<feature type="domain" description="Membrane transport protein MMPL" evidence="9">
    <location>
        <begin position="67"/>
        <end position="396"/>
    </location>
</feature>
<dbReference type="KEGG" id="marz:MARA_61090"/>
<dbReference type="Gene3D" id="1.20.1640.10">
    <property type="entry name" value="Multidrug efflux transporter AcrB transmembrane domain"/>
    <property type="match status" value="2"/>
</dbReference>
<dbReference type="InterPro" id="IPR004869">
    <property type="entry name" value="MMPL_dom"/>
</dbReference>
<dbReference type="Proteomes" id="UP000467428">
    <property type="component" value="Chromosome"/>
</dbReference>
<feature type="region of interest" description="Disordered" evidence="7">
    <location>
        <begin position="1"/>
        <end position="23"/>
    </location>
</feature>
<feature type="transmembrane region" description="Helical" evidence="8">
    <location>
        <begin position="307"/>
        <end position="331"/>
    </location>
</feature>
<keyword evidence="11" id="KW-1185">Reference proteome</keyword>
<proteinExistence type="inferred from homology"/>
<reference evidence="10 11" key="1">
    <citation type="journal article" date="2019" name="Emerg. Microbes Infect.">
        <title>Comprehensive subspecies identification of 175 nontuberculous mycobacteria species based on 7547 genomic profiles.</title>
        <authorList>
            <person name="Matsumoto Y."/>
            <person name="Kinjo T."/>
            <person name="Motooka D."/>
            <person name="Nabeya D."/>
            <person name="Jung N."/>
            <person name="Uechi K."/>
            <person name="Horii T."/>
            <person name="Iida T."/>
            <person name="Fujita J."/>
            <person name="Nakamura S."/>
        </authorList>
    </citation>
    <scope>NUCLEOTIDE SEQUENCE [LARGE SCALE GENOMIC DNA]</scope>
    <source>
        <strain evidence="10 11">JCM 18538</strain>
    </source>
</reference>
<dbReference type="FunFam" id="1.20.1640.10:FF:000018">
    <property type="entry name" value="Transmembrane transport protein MmpL10"/>
    <property type="match status" value="1"/>
</dbReference>
<evidence type="ECO:0000256" key="2">
    <source>
        <dbReference type="ARBA" id="ARBA00010157"/>
    </source>
</evidence>
<comment type="subcellular location">
    <subcellularLocation>
        <location evidence="1">Cell membrane</location>
        <topology evidence="1">Multi-pass membrane protein</topology>
    </subcellularLocation>
</comment>
<protein>
    <submittedName>
        <fullName evidence="10">Membrane protein</fullName>
    </submittedName>
</protein>
<feature type="transmembrane region" description="Helical" evidence="8">
    <location>
        <begin position="835"/>
        <end position="859"/>
    </location>
</feature>
<dbReference type="InterPro" id="IPR050545">
    <property type="entry name" value="Mycobact_MmpL"/>
</dbReference>
<name>A0A7I7S8C7_9MYCO</name>
<sequence length="971" mass="106190">MTTPNYDPPTDAFPPAKHHTKHEGKPFVPRMIRMFAVPIVIAWVAVIAVLNVIVPQLETVGQMRAVSMSPADAPSMIAMKRVGQNFAEGESDSSAMIVLEGEQPLGDEAHAYYDELIKKLREDTEHVQSIQDFWSDPLTASGSQSSDGRAAYVQVKTAGNQGETLANDSIKAVQDIVDGVPPPDGVKAYVTGPAALAADQHIASDRSMTMIEIATFTVIIVMLLLVYRSIITVLLTLVMVVLSLAASRGVVSFLGYYEIIGLSTFATNLLVTLAIAAATDYAIFLIGRYQEARSIGEDREQAYYTMFGGTAHVVLGSGLTIAGATFCLSFTRLPYFQTLGVPLAIGMVVCVLTALTLGSAIVTIASRFGLLEPKRALRTRGWRKIGAAVVRWPGPILVATVALALIGLLTLPGYRTNYNDRSYLPADLPANQGYAAADRHFSQSRMNPELLMVESDHDLRNSADFLVIDKIAKAVFREEGIARVQTITRPDGKPIEHTSIPFLISMQGTTQKLNEKYMQDMMENIKKQADDMQTTIDSMTKMSALTAQMAGVTHEMVGQMKNMTVDIAELRDNIANFDDFFRPIRNYFYWEPKCYNIPVCWSIRSVFDTLDGINTMTDDIQQLMPLMERLDTLMPQMVALMPEMITTMKTMKTMLLTQYATQKGMQDQQAEGSDNSSAMGEAFDASMNDDSFYLPPEIFDNEDFKRGMKNFISPDGKSVRFMIVHEGDPMSPEGIERIDRIKNAAKEAIKGTPLEGSKVYLGGTAAVFKDMSDGNDYDLLIAGISALALIFIIMLLITRSVVASAVIVGTVVLSLGASFGLSVLIWQHILGIELHWMVMAMAVIILLAVGADYNLLLVARFKEEIHAGLNTGIIRSMGGTGSVVTSAGLVFAFTMMSMAVSELTVIGQVGTTIGLGLLFDTLIVRSLMMPSIAALLGRWFWWPQNVRSRPLPAPWPTPPPSSKDPEPVPTA</sequence>
<feature type="region of interest" description="Disordered" evidence="7">
    <location>
        <begin position="951"/>
        <end position="971"/>
    </location>
</feature>
<evidence type="ECO:0000313" key="10">
    <source>
        <dbReference type="EMBL" id="BBY52641.1"/>
    </source>
</evidence>